<sequence>MAGSGWARWRGMEYLHLKRIVHFDLKTGNLLVGFREKSPTCKVADFGLSKQRQQTFVTGVTSLRGTLPWTAPEIIRTPKAVTEKADVYSYGVVLWELWTFREPFDGLNYHALLHQISMSRDPVRPAMPGGPDWEGPEPEEPAPGWVDLMRRCWDEQPEARPPFSQVVLELEAMLAAVKARRRASSA</sequence>
<dbReference type="PANTHER" id="PTHR23257">
    <property type="entry name" value="SERINE-THREONINE PROTEIN KINASE"/>
    <property type="match status" value="1"/>
</dbReference>
<protein>
    <submittedName>
        <fullName evidence="2">Putative serine/threonine-protein kinase</fullName>
    </submittedName>
</protein>
<dbReference type="GO" id="GO:0007165">
    <property type="term" value="P:signal transduction"/>
    <property type="evidence" value="ECO:0007669"/>
    <property type="project" value="TreeGrafter"/>
</dbReference>
<dbReference type="SMART" id="SM00220">
    <property type="entry name" value="S_TKc"/>
    <property type="match status" value="1"/>
</dbReference>
<proteinExistence type="predicted"/>
<dbReference type="Proteomes" id="UP000236333">
    <property type="component" value="Unassembled WGS sequence"/>
</dbReference>
<organism evidence="2 3">
    <name type="scientific">Tetrabaena socialis</name>
    <dbReference type="NCBI Taxonomy" id="47790"/>
    <lineage>
        <taxon>Eukaryota</taxon>
        <taxon>Viridiplantae</taxon>
        <taxon>Chlorophyta</taxon>
        <taxon>core chlorophytes</taxon>
        <taxon>Chlorophyceae</taxon>
        <taxon>CS clade</taxon>
        <taxon>Chlamydomonadales</taxon>
        <taxon>Tetrabaenaceae</taxon>
        <taxon>Tetrabaena</taxon>
    </lineage>
</organism>
<dbReference type="Pfam" id="PF07714">
    <property type="entry name" value="PK_Tyr_Ser-Thr"/>
    <property type="match status" value="1"/>
</dbReference>
<dbReference type="InterPro" id="IPR000719">
    <property type="entry name" value="Prot_kinase_dom"/>
</dbReference>
<dbReference type="GO" id="GO:0005737">
    <property type="term" value="C:cytoplasm"/>
    <property type="evidence" value="ECO:0007669"/>
    <property type="project" value="TreeGrafter"/>
</dbReference>
<dbReference type="AlphaFoldDB" id="A0A2J8A7D8"/>
<dbReference type="PANTHER" id="PTHR23257:SF963">
    <property type="entry name" value="AT08303P"/>
    <property type="match status" value="1"/>
</dbReference>
<feature type="domain" description="Protein kinase" evidence="1">
    <location>
        <begin position="1"/>
        <end position="174"/>
    </location>
</feature>
<dbReference type="EMBL" id="PGGS01000129">
    <property type="protein sequence ID" value="PNH08456.1"/>
    <property type="molecule type" value="Genomic_DNA"/>
</dbReference>
<keyword evidence="3" id="KW-1185">Reference proteome</keyword>
<accession>A0A2J8A7D8</accession>
<comment type="caution">
    <text evidence="2">The sequence shown here is derived from an EMBL/GenBank/DDBJ whole genome shotgun (WGS) entry which is preliminary data.</text>
</comment>
<dbReference type="GO" id="GO:0004672">
    <property type="term" value="F:protein kinase activity"/>
    <property type="evidence" value="ECO:0007669"/>
    <property type="project" value="InterPro"/>
</dbReference>
<dbReference type="SUPFAM" id="SSF56112">
    <property type="entry name" value="Protein kinase-like (PK-like)"/>
    <property type="match status" value="1"/>
</dbReference>
<keyword evidence="2" id="KW-0808">Transferase</keyword>
<evidence type="ECO:0000259" key="1">
    <source>
        <dbReference type="PROSITE" id="PS50011"/>
    </source>
</evidence>
<name>A0A2J8A7D8_9CHLO</name>
<dbReference type="PROSITE" id="PS50011">
    <property type="entry name" value="PROTEIN_KINASE_DOM"/>
    <property type="match status" value="1"/>
</dbReference>
<dbReference type="InterPro" id="IPR008271">
    <property type="entry name" value="Ser/Thr_kinase_AS"/>
</dbReference>
<evidence type="ECO:0000313" key="2">
    <source>
        <dbReference type="EMBL" id="PNH08456.1"/>
    </source>
</evidence>
<reference evidence="2 3" key="1">
    <citation type="journal article" date="2017" name="Mol. Biol. Evol.">
        <title>The 4-celled Tetrabaena socialis nuclear genome reveals the essential components for genetic control of cell number at the origin of multicellularity in the volvocine lineage.</title>
        <authorList>
            <person name="Featherston J."/>
            <person name="Arakaki Y."/>
            <person name="Hanschen E.R."/>
            <person name="Ferris P.J."/>
            <person name="Michod R.E."/>
            <person name="Olson B.J.S.C."/>
            <person name="Nozaki H."/>
            <person name="Durand P.M."/>
        </authorList>
    </citation>
    <scope>NUCLEOTIDE SEQUENCE [LARGE SCALE GENOMIC DNA]</scope>
    <source>
        <strain evidence="2 3">NIES-571</strain>
    </source>
</reference>
<dbReference type="InterPro" id="IPR001245">
    <property type="entry name" value="Ser-Thr/Tyr_kinase_cat_dom"/>
</dbReference>
<dbReference type="OrthoDB" id="4062651at2759"/>
<dbReference type="InterPro" id="IPR011009">
    <property type="entry name" value="Kinase-like_dom_sf"/>
</dbReference>
<dbReference type="PROSITE" id="PS00108">
    <property type="entry name" value="PROTEIN_KINASE_ST"/>
    <property type="match status" value="1"/>
</dbReference>
<evidence type="ECO:0000313" key="3">
    <source>
        <dbReference type="Proteomes" id="UP000236333"/>
    </source>
</evidence>
<keyword evidence="2" id="KW-0418">Kinase</keyword>
<gene>
    <name evidence="2" type="ORF">TSOC_004985</name>
</gene>
<dbReference type="GO" id="GO:0005524">
    <property type="term" value="F:ATP binding"/>
    <property type="evidence" value="ECO:0007669"/>
    <property type="project" value="InterPro"/>
</dbReference>
<dbReference type="InterPro" id="IPR050167">
    <property type="entry name" value="Ser_Thr_protein_kinase"/>
</dbReference>
<dbReference type="Gene3D" id="1.10.510.10">
    <property type="entry name" value="Transferase(Phosphotransferase) domain 1"/>
    <property type="match status" value="1"/>
</dbReference>